<sequence>MQTIKVVSNLKKNRNKMRKHYLLWMIFFLSVYQLNAQAYCVPTAGASSQNNYLKNAVFSDQGGLYYTATAYQAYADNSSSQIVTSYPGGTVNVHLDFAGSGVKSYIWIDWNSDGDFDDFYENPLGPSSYSVVDDQFFIPPSQALGIYRIRVQSGTSFPNPVNPCGPNNYGNFADFSLKIDASPACFVPTTLTSSVITNNSAIISWTAPTTAPGSYEYYYTSSTTIPDASTPISGTSNTVSAPISGLLPFTTYYFYVRSVCGTSKSAWSLRGIFKTKCDAKTSMFEDFENAASGPSNADCWDRIILGTGYQTIASGSGVNNSKAMYQSANGAANTTIAVLPMFSNVNAGTHWLRFKAKVSGTAGVLDIGYVTSDTDASSFVNIQSVNISSTGFDGYEYSVVVPNTVPANARLAIRHGGVPSVSIYWDNVYWEPKPTCFAPTNIVLSNATSATANITWTAPSPAPAMGYDIYYSTNNIAPTSSTAPSITGVTANPYTIQGLNSATTYYVWVRSRCSTSDQSAWSNIASVLTLCAPVAGLSENFDSYATGLLTNAPCWGRIVTGIASVNINGNGALSGTRHILQRSISAGDVSIAILPVFTNINAGTHSLKFNAYCSASTGKLEVGYMTNPADAASFTLIQQLDITNTSYTPATGSSDYTVTIPNTVPAGARLAIRNTYALSGNAQYYWDNISWAPSQTMNVHENTTQTKTGIYPNPFTDVITFTESKNLKSVRIYSTSGQFITEIRNFENTISLKDLASGVYVARMEKKDGTFHTVKVIKK</sequence>
<dbReference type="Pfam" id="PF20009">
    <property type="entry name" value="GEVED"/>
    <property type="match status" value="1"/>
</dbReference>
<reference evidence="4" key="1">
    <citation type="submission" date="2019-01" db="EMBL/GenBank/DDBJ databases">
        <title>Whole Genome Sequencing for Putative Detection of Antimicrobial Resistance and Potential Virulence Factors in Chryseobacterium indologenes isolated from Nile Tilapia in Tanzania.</title>
        <authorList>
            <person name="Mwega E."/>
            <person name="Mutoloki S."/>
            <person name="Mugimba K."/>
            <person name="Colquhoun D."/>
            <person name="Mdegela R."/>
            <person name="Evensen O."/>
            <person name="Wasteson Y."/>
        </authorList>
    </citation>
    <scope>NUCLEOTIDE SEQUENCE [LARGE SCALE GENOMIC DNA]</scope>
    <source>
        <strain evidence="4">StR 01</strain>
    </source>
</reference>
<dbReference type="SUPFAM" id="SSF49265">
    <property type="entry name" value="Fibronectin type III"/>
    <property type="match status" value="1"/>
</dbReference>
<dbReference type="InterPro" id="IPR026444">
    <property type="entry name" value="Secre_tail"/>
</dbReference>
<protein>
    <submittedName>
        <fullName evidence="4">T9SS type A sorting domain-containing protein</fullName>
    </submittedName>
</protein>
<feature type="chain" id="PRO_5019384166" evidence="2">
    <location>
        <begin position="39"/>
        <end position="779"/>
    </location>
</feature>
<evidence type="ECO:0000256" key="2">
    <source>
        <dbReference type="SAM" id="SignalP"/>
    </source>
</evidence>
<proteinExistence type="predicted"/>
<evidence type="ECO:0000259" key="3">
    <source>
        <dbReference type="PROSITE" id="PS50853"/>
    </source>
</evidence>
<dbReference type="InterPro" id="IPR013783">
    <property type="entry name" value="Ig-like_fold"/>
</dbReference>
<dbReference type="Gene3D" id="2.60.40.10">
    <property type="entry name" value="Immunoglobulins"/>
    <property type="match status" value="2"/>
</dbReference>
<dbReference type="NCBIfam" id="TIGR04183">
    <property type="entry name" value="Por_Secre_tail"/>
    <property type="match status" value="1"/>
</dbReference>
<evidence type="ECO:0000313" key="4">
    <source>
        <dbReference type="EMBL" id="QBA22787.1"/>
    </source>
</evidence>
<feature type="signal peptide" evidence="2">
    <location>
        <begin position="1"/>
        <end position="38"/>
    </location>
</feature>
<organism evidence="4">
    <name type="scientific">Chryseobacterium indologenes</name>
    <name type="common">Flavobacterium indologenes</name>
    <dbReference type="NCBI Taxonomy" id="253"/>
    <lineage>
        <taxon>Bacteria</taxon>
        <taxon>Pseudomonadati</taxon>
        <taxon>Bacteroidota</taxon>
        <taxon>Flavobacteriia</taxon>
        <taxon>Flavobacteriales</taxon>
        <taxon>Weeksellaceae</taxon>
        <taxon>Chryseobacterium group</taxon>
        <taxon>Chryseobacterium</taxon>
    </lineage>
</organism>
<dbReference type="SMART" id="SM00060">
    <property type="entry name" value="FN3"/>
    <property type="match status" value="2"/>
</dbReference>
<dbReference type="InterPro" id="IPR045474">
    <property type="entry name" value="GEVED"/>
</dbReference>
<name>A0A411DR18_CHRID</name>
<dbReference type="Pfam" id="PF00041">
    <property type="entry name" value="fn3"/>
    <property type="match status" value="2"/>
</dbReference>
<accession>A0A411DR18</accession>
<gene>
    <name evidence="4" type="ORF">EU348_17025</name>
</gene>
<dbReference type="Pfam" id="PF18962">
    <property type="entry name" value="Por_Secre_tail"/>
    <property type="match status" value="1"/>
</dbReference>
<feature type="domain" description="Fibronectin type-III" evidence="3">
    <location>
        <begin position="187"/>
        <end position="278"/>
    </location>
</feature>
<dbReference type="EMBL" id="CP035532">
    <property type="protein sequence ID" value="QBA22787.1"/>
    <property type="molecule type" value="Genomic_DNA"/>
</dbReference>
<dbReference type="AlphaFoldDB" id="A0A411DR18"/>
<feature type="domain" description="Fibronectin type-III" evidence="3">
    <location>
        <begin position="438"/>
        <end position="532"/>
    </location>
</feature>
<dbReference type="InterPro" id="IPR003961">
    <property type="entry name" value="FN3_dom"/>
</dbReference>
<dbReference type="CDD" id="cd00063">
    <property type="entry name" value="FN3"/>
    <property type="match status" value="2"/>
</dbReference>
<evidence type="ECO:0000256" key="1">
    <source>
        <dbReference type="ARBA" id="ARBA00022729"/>
    </source>
</evidence>
<dbReference type="InterPro" id="IPR036116">
    <property type="entry name" value="FN3_sf"/>
</dbReference>
<dbReference type="PROSITE" id="PS50853">
    <property type="entry name" value="FN3"/>
    <property type="match status" value="2"/>
</dbReference>
<keyword evidence="1 2" id="KW-0732">Signal</keyword>